<evidence type="ECO:0000256" key="7">
    <source>
        <dbReference type="ARBA" id="ARBA00023163"/>
    </source>
</evidence>
<dbReference type="RefSeq" id="WP_171088761.1">
    <property type="nucleotide sequence ID" value="NZ_CP053069.1"/>
</dbReference>
<organism evidence="12 13">
    <name type="scientific">Usitatibacter rugosus</name>
    <dbReference type="NCBI Taxonomy" id="2732067"/>
    <lineage>
        <taxon>Bacteria</taxon>
        <taxon>Pseudomonadati</taxon>
        <taxon>Pseudomonadota</taxon>
        <taxon>Betaproteobacteria</taxon>
        <taxon>Nitrosomonadales</taxon>
        <taxon>Usitatibacteraceae</taxon>
        <taxon>Usitatibacter</taxon>
    </lineage>
</organism>
<dbReference type="Gene3D" id="3.90.940.10">
    <property type="match status" value="1"/>
</dbReference>
<evidence type="ECO:0000256" key="11">
    <source>
        <dbReference type="HAMAP-Rule" id="MF_00366"/>
    </source>
</evidence>
<evidence type="ECO:0000256" key="6">
    <source>
        <dbReference type="ARBA" id="ARBA00022695"/>
    </source>
</evidence>
<dbReference type="EMBL" id="CP053069">
    <property type="protein sequence ID" value="QJR09058.1"/>
    <property type="molecule type" value="Genomic_DNA"/>
</dbReference>
<comment type="function">
    <text evidence="11">Promotes RNA polymerase assembly. Latches the N- and C-terminal regions of the beta' subunit thereby facilitating its interaction with the beta and alpha subunits.</text>
</comment>
<comment type="subunit">
    <text evidence="11">The RNAP catalytic core consists of 2 alpha, 1 beta, 1 beta' and 1 omega subunit. When a sigma factor is associated with the core the holoenzyme is formed, which can initiate transcription.</text>
</comment>
<dbReference type="GO" id="GO:0003677">
    <property type="term" value="F:DNA binding"/>
    <property type="evidence" value="ECO:0007669"/>
    <property type="project" value="UniProtKB-UniRule"/>
</dbReference>
<sequence length="73" mass="7885">MARITVDDCIKFLPNRFELTLAATNRARQIALGATPLVEPNKDKPTVIALREIAAGKVGRELLNPPAPTPPVL</sequence>
<dbReference type="AlphaFoldDB" id="A0A6M4GQI8"/>
<evidence type="ECO:0000256" key="5">
    <source>
        <dbReference type="ARBA" id="ARBA00022679"/>
    </source>
</evidence>
<dbReference type="EC" id="2.7.7.6" evidence="2 11"/>
<dbReference type="InterPro" id="IPR003716">
    <property type="entry name" value="DNA-dir_RNA_pol_omega"/>
</dbReference>
<protein>
    <recommendedName>
        <fullName evidence="3 11">DNA-directed RNA polymerase subunit omega</fullName>
        <shortName evidence="11">RNAP omega subunit</shortName>
        <ecNumber evidence="2 11">2.7.7.6</ecNumber>
    </recommendedName>
    <alternativeName>
        <fullName evidence="9 11">RNA polymerase omega subunit</fullName>
    </alternativeName>
    <alternativeName>
        <fullName evidence="8 11">Transcriptase subunit omega</fullName>
    </alternativeName>
</protein>
<dbReference type="Proteomes" id="UP000501534">
    <property type="component" value="Chromosome"/>
</dbReference>
<dbReference type="SUPFAM" id="SSF63562">
    <property type="entry name" value="RPB6/omega subunit-like"/>
    <property type="match status" value="1"/>
</dbReference>
<keyword evidence="5 11" id="KW-0808">Transferase</keyword>
<evidence type="ECO:0000256" key="9">
    <source>
        <dbReference type="ARBA" id="ARBA00030998"/>
    </source>
</evidence>
<comment type="catalytic activity">
    <reaction evidence="10 11">
        <text>RNA(n) + a ribonucleoside 5'-triphosphate = RNA(n+1) + diphosphate</text>
        <dbReference type="Rhea" id="RHEA:21248"/>
        <dbReference type="Rhea" id="RHEA-COMP:14527"/>
        <dbReference type="Rhea" id="RHEA-COMP:17342"/>
        <dbReference type="ChEBI" id="CHEBI:33019"/>
        <dbReference type="ChEBI" id="CHEBI:61557"/>
        <dbReference type="ChEBI" id="CHEBI:140395"/>
        <dbReference type="EC" id="2.7.7.6"/>
    </reaction>
</comment>
<name>A0A6M4GQI8_9PROT</name>
<accession>A0A6M4GQI8</accession>
<proteinExistence type="inferred from homology"/>
<dbReference type="InterPro" id="IPR036161">
    <property type="entry name" value="RPB6/omega-like_sf"/>
</dbReference>
<dbReference type="GO" id="GO:0006351">
    <property type="term" value="P:DNA-templated transcription"/>
    <property type="evidence" value="ECO:0007669"/>
    <property type="project" value="UniProtKB-UniRule"/>
</dbReference>
<dbReference type="InterPro" id="IPR006110">
    <property type="entry name" value="Pol_omega/Rpo6/RPB6"/>
</dbReference>
<keyword evidence="4 11" id="KW-0240">DNA-directed RNA polymerase</keyword>
<evidence type="ECO:0000256" key="2">
    <source>
        <dbReference type="ARBA" id="ARBA00012418"/>
    </source>
</evidence>
<evidence type="ECO:0000256" key="1">
    <source>
        <dbReference type="ARBA" id="ARBA00006711"/>
    </source>
</evidence>
<evidence type="ECO:0000256" key="10">
    <source>
        <dbReference type="ARBA" id="ARBA00048552"/>
    </source>
</evidence>
<reference evidence="12 13" key="1">
    <citation type="submission" date="2020-04" db="EMBL/GenBank/DDBJ databases">
        <title>Usitatibacter rugosus gen. nov., sp. nov. and Usitatibacter palustris sp. nov., novel members of Usitatibacteraceae fam. nov. within the order Nitrosomonadales isolated from soil.</title>
        <authorList>
            <person name="Huber K.J."/>
            <person name="Neumann-Schaal M."/>
            <person name="Geppert A."/>
            <person name="Luckner M."/>
            <person name="Wanner G."/>
            <person name="Overmann J."/>
        </authorList>
    </citation>
    <scope>NUCLEOTIDE SEQUENCE [LARGE SCALE GENOMIC DNA]</scope>
    <source>
        <strain evidence="12 13">0125_3</strain>
    </source>
</reference>
<dbReference type="PANTHER" id="PTHR34476:SF1">
    <property type="entry name" value="DNA-DIRECTED RNA POLYMERASE SUBUNIT OMEGA"/>
    <property type="match status" value="1"/>
</dbReference>
<dbReference type="NCBIfam" id="TIGR00690">
    <property type="entry name" value="rpoZ"/>
    <property type="match status" value="1"/>
</dbReference>
<evidence type="ECO:0000256" key="8">
    <source>
        <dbReference type="ARBA" id="ARBA00029924"/>
    </source>
</evidence>
<evidence type="ECO:0000313" key="12">
    <source>
        <dbReference type="EMBL" id="QJR09058.1"/>
    </source>
</evidence>
<evidence type="ECO:0000313" key="13">
    <source>
        <dbReference type="Proteomes" id="UP000501534"/>
    </source>
</evidence>
<dbReference type="PANTHER" id="PTHR34476">
    <property type="entry name" value="DNA-DIRECTED RNA POLYMERASE SUBUNIT OMEGA"/>
    <property type="match status" value="1"/>
</dbReference>
<keyword evidence="13" id="KW-1185">Reference proteome</keyword>
<dbReference type="SMART" id="SM01409">
    <property type="entry name" value="RNA_pol_Rpb6"/>
    <property type="match status" value="1"/>
</dbReference>
<dbReference type="Pfam" id="PF01192">
    <property type="entry name" value="RNA_pol_Rpb6"/>
    <property type="match status" value="1"/>
</dbReference>
<dbReference type="GO" id="GO:0000428">
    <property type="term" value="C:DNA-directed RNA polymerase complex"/>
    <property type="evidence" value="ECO:0007669"/>
    <property type="project" value="UniProtKB-KW"/>
</dbReference>
<dbReference type="GO" id="GO:0003899">
    <property type="term" value="F:DNA-directed RNA polymerase activity"/>
    <property type="evidence" value="ECO:0007669"/>
    <property type="project" value="UniProtKB-UniRule"/>
</dbReference>
<dbReference type="HAMAP" id="MF_00366">
    <property type="entry name" value="RNApol_bact_RpoZ"/>
    <property type="match status" value="1"/>
</dbReference>
<evidence type="ECO:0000256" key="3">
    <source>
        <dbReference type="ARBA" id="ARBA00013725"/>
    </source>
</evidence>
<gene>
    <name evidence="11 12" type="primary">rpoZ</name>
    <name evidence="12" type="ORF">DSM104443_00094</name>
</gene>
<dbReference type="KEGG" id="uru:DSM104443_00094"/>
<keyword evidence="6 11" id="KW-0548">Nucleotidyltransferase</keyword>
<keyword evidence="7 11" id="KW-0804">Transcription</keyword>
<evidence type="ECO:0000256" key="4">
    <source>
        <dbReference type="ARBA" id="ARBA00022478"/>
    </source>
</evidence>
<comment type="similarity">
    <text evidence="1 11">Belongs to the RNA polymerase subunit omega family.</text>
</comment>